<gene>
    <name evidence="2" type="ORF">BJY14_007962</name>
</gene>
<name>A0A7Y9EQK8_9ACTN</name>
<accession>A0A7Y9EQK8</accession>
<comment type="caution">
    <text evidence="2">The sequence shown here is derived from an EMBL/GenBank/DDBJ whole genome shotgun (WGS) entry which is preliminary data.</text>
</comment>
<dbReference type="EMBL" id="JACCBA010000001">
    <property type="protein sequence ID" value="NYD51979.1"/>
    <property type="molecule type" value="Genomic_DNA"/>
</dbReference>
<dbReference type="Proteomes" id="UP000529783">
    <property type="component" value="Unassembled WGS sequence"/>
</dbReference>
<protein>
    <submittedName>
        <fullName evidence="2">Uncharacterized protein</fullName>
    </submittedName>
</protein>
<proteinExistence type="predicted"/>
<evidence type="ECO:0000256" key="1">
    <source>
        <dbReference type="SAM" id="MobiDB-lite"/>
    </source>
</evidence>
<keyword evidence="3" id="KW-1185">Reference proteome</keyword>
<feature type="region of interest" description="Disordered" evidence="1">
    <location>
        <begin position="1"/>
        <end position="22"/>
    </location>
</feature>
<evidence type="ECO:0000313" key="2">
    <source>
        <dbReference type="EMBL" id="NYD51979.1"/>
    </source>
</evidence>
<dbReference type="AlphaFoldDB" id="A0A7Y9EQK8"/>
<organism evidence="2 3">
    <name type="scientific">Actinomadura luteofluorescens</name>
    <dbReference type="NCBI Taxonomy" id="46163"/>
    <lineage>
        <taxon>Bacteria</taxon>
        <taxon>Bacillati</taxon>
        <taxon>Actinomycetota</taxon>
        <taxon>Actinomycetes</taxon>
        <taxon>Streptosporangiales</taxon>
        <taxon>Thermomonosporaceae</taxon>
        <taxon>Actinomadura</taxon>
    </lineage>
</organism>
<evidence type="ECO:0000313" key="3">
    <source>
        <dbReference type="Proteomes" id="UP000529783"/>
    </source>
</evidence>
<sequence>MNQPDPFEYTKMLGDGLPGDRELLAQPGRGAAALGQQQVQHPTPGRVSHRRPQVVVDGSAHGFDTVRAA</sequence>
<reference evidence="2 3" key="1">
    <citation type="submission" date="2020-07" db="EMBL/GenBank/DDBJ databases">
        <title>Sequencing the genomes of 1000 actinobacteria strains.</title>
        <authorList>
            <person name="Klenk H.-P."/>
        </authorList>
    </citation>
    <scope>NUCLEOTIDE SEQUENCE [LARGE SCALE GENOMIC DNA]</scope>
    <source>
        <strain evidence="2 3">DSM 40398</strain>
    </source>
</reference>